<comment type="subcellular location">
    <subcellularLocation>
        <location evidence="1">Membrane</location>
        <topology evidence="1">Multi-pass membrane protein</topology>
    </subcellularLocation>
</comment>
<evidence type="ECO:0000256" key="3">
    <source>
        <dbReference type="ARBA" id="ARBA00022989"/>
    </source>
</evidence>
<dbReference type="OrthoDB" id="73612at2759"/>
<dbReference type="PANTHER" id="PTHR13377:SF3">
    <property type="entry name" value="TRANSMEMBRANE PROTEIN 115"/>
    <property type="match status" value="1"/>
</dbReference>
<dbReference type="GO" id="GO:0016020">
    <property type="term" value="C:membrane"/>
    <property type="evidence" value="ECO:0007669"/>
    <property type="project" value="UniProtKB-SubCell"/>
</dbReference>
<keyword evidence="4 5" id="KW-0472">Membrane</keyword>
<evidence type="ECO:0000313" key="7">
    <source>
        <dbReference type="RefSeq" id="XP_029124162.1"/>
    </source>
</evidence>
<feature type="transmembrane region" description="Helical" evidence="5">
    <location>
        <begin position="86"/>
        <end position="108"/>
    </location>
</feature>
<keyword evidence="3 5" id="KW-1133">Transmembrane helix</keyword>
<dbReference type="PANTHER" id="PTHR13377">
    <property type="entry name" value="PLACENTAL PROTEIN 6"/>
    <property type="match status" value="1"/>
</dbReference>
<dbReference type="FunFam" id="1.20.1540.10:FF:000004">
    <property type="entry name" value="Transmembrane protein 115"/>
    <property type="match status" value="1"/>
</dbReference>
<gene>
    <name evidence="7" type="primary">LOC105057047</name>
</gene>
<evidence type="ECO:0000313" key="6">
    <source>
        <dbReference type="Proteomes" id="UP000504607"/>
    </source>
</evidence>
<name>A0A8N4F5A0_ELAGV</name>
<dbReference type="InterPro" id="IPR013861">
    <property type="entry name" value="TMEM115/Pdh1/Rbl19"/>
</dbReference>
<feature type="transmembrane region" description="Helical" evidence="5">
    <location>
        <begin position="154"/>
        <end position="171"/>
    </location>
</feature>
<dbReference type="GO" id="GO:0005794">
    <property type="term" value="C:Golgi apparatus"/>
    <property type="evidence" value="ECO:0007669"/>
    <property type="project" value="TreeGrafter"/>
</dbReference>
<evidence type="ECO:0000256" key="4">
    <source>
        <dbReference type="ARBA" id="ARBA00023136"/>
    </source>
</evidence>
<reference evidence="7" key="1">
    <citation type="submission" date="2025-08" db="UniProtKB">
        <authorList>
            <consortium name="RefSeq"/>
        </authorList>
    </citation>
    <scope>IDENTIFICATION</scope>
</reference>
<feature type="transmembrane region" description="Helical" evidence="5">
    <location>
        <begin position="12"/>
        <end position="35"/>
    </location>
</feature>
<dbReference type="AlphaFoldDB" id="A0A8N4F5A0"/>
<evidence type="ECO:0000256" key="2">
    <source>
        <dbReference type="ARBA" id="ARBA00022692"/>
    </source>
</evidence>
<dbReference type="RefSeq" id="XP_029124162.1">
    <property type="nucleotide sequence ID" value="XM_029268329.1"/>
</dbReference>
<evidence type="ECO:0000256" key="1">
    <source>
        <dbReference type="ARBA" id="ARBA00004141"/>
    </source>
</evidence>
<keyword evidence="6" id="KW-1185">Reference proteome</keyword>
<sequence>MFMSGFAISKGLCGVLFLGYLLVLISPWTLNYLALVPAKTFPFVWNIITAGYIEQSISELISSILGLLLCGKFLEPMWTSREFLKFIIFVNTTTLLGVYLTAVAIFHMTKAETLLYVPLSGFHGVLAGFLVAMKQIAPDQDIEVFGCFHLRSEWLPSFFIFMSIFISIITLEPMQHLSFVLYGTYWGWVYLRYIQRLPESNIPGTPGGDQFEFSAFFPRFIRERACAPEETLHKSRNDGASEDHASSIV</sequence>
<dbReference type="Pfam" id="PF08551">
    <property type="entry name" value="DUF1751"/>
    <property type="match status" value="1"/>
</dbReference>
<dbReference type="SUPFAM" id="SSF144091">
    <property type="entry name" value="Rhomboid-like"/>
    <property type="match status" value="1"/>
</dbReference>
<dbReference type="SMART" id="SM01160">
    <property type="entry name" value="DUF1751"/>
    <property type="match status" value="1"/>
</dbReference>
<dbReference type="Proteomes" id="UP000504607">
    <property type="component" value="Chromosome 14"/>
</dbReference>
<evidence type="ECO:0000256" key="5">
    <source>
        <dbReference type="SAM" id="Phobius"/>
    </source>
</evidence>
<dbReference type="Gene3D" id="1.20.1540.10">
    <property type="entry name" value="Rhomboid-like"/>
    <property type="match status" value="1"/>
</dbReference>
<keyword evidence="2 5" id="KW-0812">Transmembrane</keyword>
<feature type="transmembrane region" description="Helical" evidence="5">
    <location>
        <begin position="55"/>
        <end position="74"/>
    </location>
</feature>
<organism evidence="6 7">
    <name type="scientific">Elaeis guineensis var. tenera</name>
    <name type="common">Oil palm</name>
    <dbReference type="NCBI Taxonomy" id="51953"/>
    <lineage>
        <taxon>Eukaryota</taxon>
        <taxon>Viridiplantae</taxon>
        <taxon>Streptophyta</taxon>
        <taxon>Embryophyta</taxon>
        <taxon>Tracheophyta</taxon>
        <taxon>Spermatophyta</taxon>
        <taxon>Magnoliopsida</taxon>
        <taxon>Liliopsida</taxon>
        <taxon>Arecaceae</taxon>
        <taxon>Arecoideae</taxon>
        <taxon>Cocoseae</taxon>
        <taxon>Elaeidinae</taxon>
        <taxon>Elaeis</taxon>
    </lineage>
</organism>
<feature type="transmembrane region" description="Helical" evidence="5">
    <location>
        <begin position="114"/>
        <end position="133"/>
    </location>
</feature>
<dbReference type="InterPro" id="IPR035952">
    <property type="entry name" value="Rhomboid-like_sf"/>
</dbReference>
<protein>
    <submittedName>
        <fullName evidence="7">Rhomboid-like protein 19</fullName>
    </submittedName>
</protein>
<accession>A0A8N4F5A0</accession>
<proteinExistence type="predicted"/>
<dbReference type="GO" id="GO:0006890">
    <property type="term" value="P:retrograde vesicle-mediated transport, Golgi to endoplasmic reticulum"/>
    <property type="evidence" value="ECO:0007669"/>
    <property type="project" value="InterPro"/>
</dbReference>